<sequence>MAKDSQIGKTLLLALLLFVLMEFVLQVRAQLKFGNSILNAAFADSAQAVSLFVQHDGYQLLAPDIEFAGSSIKVQSNQLGLRSAAVGAKTSSTTRVIALGASSTYGAYAATNDDTFPAILQRISSDMPLEVINAGIPGNDIGSQYLLYAEQLAGLSEDVLILYSGLSNDIGRLCRRSSTTESYALPQLQAPKWLLSVDLLLKNSTDLRYVPYKFSPMPDLSPYLQQYAASLRQIVKLAQQRQVKTILFAENLRSFRKEQPLQLQQQLAASALYYTPCLTVGQFSEVFEQYNQVQQQVAAEFINVHYVSLSGQVPGGREYFTDSVHFSAKGEQAVAVALAQVLKDTRQVTP</sequence>
<dbReference type="InterPro" id="IPR013830">
    <property type="entry name" value="SGNH_hydro"/>
</dbReference>
<evidence type="ECO:0000313" key="3">
    <source>
        <dbReference type="Proteomes" id="UP000199371"/>
    </source>
</evidence>
<dbReference type="InterPro" id="IPR036514">
    <property type="entry name" value="SGNH_hydro_sf"/>
</dbReference>
<dbReference type="OrthoDB" id="9803968at2"/>
<protein>
    <submittedName>
        <fullName evidence="2">Lysophospholipase L1</fullName>
    </submittedName>
</protein>
<dbReference type="SUPFAM" id="SSF52266">
    <property type="entry name" value="SGNH hydrolase"/>
    <property type="match status" value="1"/>
</dbReference>
<name>A0A1H6KFW0_9GAMM</name>
<evidence type="ECO:0000259" key="1">
    <source>
        <dbReference type="Pfam" id="PF13472"/>
    </source>
</evidence>
<dbReference type="Pfam" id="PF13472">
    <property type="entry name" value="Lipase_GDSL_2"/>
    <property type="match status" value="1"/>
</dbReference>
<dbReference type="STRING" id="173990.SAMN05660691_01012"/>
<evidence type="ECO:0000313" key="2">
    <source>
        <dbReference type="EMBL" id="SEH72149.1"/>
    </source>
</evidence>
<reference evidence="3" key="1">
    <citation type="submission" date="2016-10" db="EMBL/GenBank/DDBJ databases">
        <authorList>
            <person name="Varghese N."/>
            <person name="Submissions S."/>
        </authorList>
    </citation>
    <scope>NUCLEOTIDE SEQUENCE [LARGE SCALE GENOMIC DNA]</scope>
    <source>
        <strain evidence="3">DSM 17616</strain>
    </source>
</reference>
<proteinExistence type="predicted"/>
<dbReference type="Proteomes" id="UP000199371">
    <property type="component" value="Unassembled WGS sequence"/>
</dbReference>
<dbReference type="GO" id="GO:0016788">
    <property type="term" value="F:hydrolase activity, acting on ester bonds"/>
    <property type="evidence" value="ECO:0007669"/>
    <property type="project" value="UniProtKB-ARBA"/>
</dbReference>
<dbReference type="AlphaFoldDB" id="A0A1H6KFW0"/>
<dbReference type="RefSeq" id="WP_092790928.1">
    <property type="nucleotide sequence ID" value="NZ_FNXF01000003.1"/>
</dbReference>
<gene>
    <name evidence="2" type="ORF">SAMN05660691_01012</name>
</gene>
<organism evidence="2 3">
    <name type="scientific">Rheinheimera pacifica</name>
    <dbReference type="NCBI Taxonomy" id="173990"/>
    <lineage>
        <taxon>Bacteria</taxon>
        <taxon>Pseudomonadati</taxon>
        <taxon>Pseudomonadota</taxon>
        <taxon>Gammaproteobacteria</taxon>
        <taxon>Chromatiales</taxon>
        <taxon>Chromatiaceae</taxon>
        <taxon>Rheinheimera</taxon>
    </lineage>
</organism>
<dbReference type="Gene3D" id="3.40.50.1110">
    <property type="entry name" value="SGNH hydrolase"/>
    <property type="match status" value="1"/>
</dbReference>
<dbReference type="EMBL" id="FNXF01000003">
    <property type="protein sequence ID" value="SEH72149.1"/>
    <property type="molecule type" value="Genomic_DNA"/>
</dbReference>
<accession>A0A1H6KFW0</accession>
<keyword evidence="3" id="KW-1185">Reference proteome</keyword>
<dbReference type="CDD" id="cd00229">
    <property type="entry name" value="SGNH_hydrolase"/>
    <property type="match status" value="1"/>
</dbReference>
<feature type="domain" description="SGNH hydrolase-type esterase" evidence="1">
    <location>
        <begin position="98"/>
        <end position="333"/>
    </location>
</feature>